<gene>
    <name evidence="1" type="ORF">PHA8399_04174</name>
</gene>
<proteinExistence type="predicted"/>
<dbReference type="Proteomes" id="UP000051326">
    <property type="component" value="Unassembled WGS sequence"/>
</dbReference>
<accession>A0A0N7M5C1</accession>
<evidence type="ECO:0000313" key="2">
    <source>
        <dbReference type="Proteomes" id="UP000051326"/>
    </source>
</evidence>
<evidence type="ECO:0000313" key="1">
    <source>
        <dbReference type="EMBL" id="CUI02018.1"/>
    </source>
</evidence>
<dbReference type="EMBL" id="CYSR01000040">
    <property type="protein sequence ID" value="CUI02018.1"/>
    <property type="molecule type" value="Genomic_DNA"/>
</dbReference>
<dbReference type="AlphaFoldDB" id="A0A0N7M5C1"/>
<reference evidence="1 2" key="1">
    <citation type="submission" date="2015-09" db="EMBL/GenBank/DDBJ databases">
        <authorList>
            <consortium name="Swine Surveillance"/>
        </authorList>
    </citation>
    <scope>NUCLEOTIDE SEQUENCE [LARGE SCALE GENOMIC DNA]</scope>
    <source>
        <strain evidence="1 2">CECT 8399</strain>
    </source>
</reference>
<sequence>MSCLGVTGSTGSRAAQFAWAGQGDAKRAGKTPPAGFVLAALAQLPGCSLKEIDSPQPQASATLGLLNLKPLSRSDTS</sequence>
<protein>
    <submittedName>
        <fullName evidence="1">Uncharacterized protein</fullName>
    </submittedName>
</protein>
<name>A0A0N7M5C1_9RHOB</name>
<organism evidence="1 2">
    <name type="scientific">Leisingera aquaemixtae</name>
    <dbReference type="NCBI Taxonomy" id="1396826"/>
    <lineage>
        <taxon>Bacteria</taxon>
        <taxon>Pseudomonadati</taxon>
        <taxon>Pseudomonadota</taxon>
        <taxon>Alphaproteobacteria</taxon>
        <taxon>Rhodobacterales</taxon>
        <taxon>Roseobacteraceae</taxon>
        <taxon>Leisingera</taxon>
    </lineage>
</organism>